<feature type="compositionally biased region" description="Polar residues" evidence="1">
    <location>
        <begin position="74"/>
        <end position="89"/>
    </location>
</feature>
<feature type="region of interest" description="Disordered" evidence="1">
    <location>
        <begin position="107"/>
        <end position="143"/>
    </location>
</feature>
<dbReference type="EMBL" id="JAAGAX010000011">
    <property type="protein sequence ID" value="KAF2297994.1"/>
    <property type="molecule type" value="Genomic_DNA"/>
</dbReference>
<sequence length="400" mass="44718">MQTQLYRLTEHFLRKVNLPEIHRTAETELAVADAINIEKIVADKSNSKIVYLNLCSQEIIRCSDNSESIRAKESNSSTMSLQPTDQSEQASDKLPTDPAVRDALRNAGLLSDSPPSSPCHNKEASNEVDDSPLQNKEEGPDNIFEIDSLPEVDIYGDFEYDLEDEDYIGAAALKVPKLQPEETESRMNVVFSTLQSERLNDVLDFEYHKRLGDIEESKHSSPLLKNHNNGGTISSTIEVGTDKSCVPQELLLGEEPFLAECEELYGPDKEPLVHKFPEDSLIKLSGQVHAEAPAENDDLSQVKRAIVASVETYVKEHIRPLCKSGIITVEQYKWAVAKTTDKVMKYHMNAKNANVLIKEGTSKLKELQAAELDLVNVRGRKDLSFTKLNPNEEAIMRLGK</sequence>
<evidence type="ECO:0000313" key="2">
    <source>
        <dbReference type="EMBL" id="KAF2297994.1"/>
    </source>
</evidence>
<organism evidence="2 3">
    <name type="scientific">Hevea brasiliensis</name>
    <name type="common">Para rubber tree</name>
    <name type="synonym">Siphonia brasiliensis</name>
    <dbReference type="NCBI Taxonomy" id="3981"/>
    <lineage>
        <taxon>Eukaryota</taxon>
        <taxon>Viridiplantae</taxon>
        <taxon>Streptophyta</taxon>
        <taxon>Embryophyta</taxon>
        <taxon>Tracheophyta</taxon>
        <taxon>Spermatophyta</taxon>
        <taxon>Magnoliopsida</taxon>
        <taxon>eudicotyledons</taxon>
        <taxon>Gunneridae</taxon>
        <taxon>Pentapetalae</taxon>
        <taxon>rosids</taxon>
        <taxon>fabids</taxon>
        <taxon>Malpighiales</taxon>
        <taxon>Euphorbiaceae</taxon>
        <taxon>Crotonoideae</taxon>
        <taxon>Micrandreae</taxon>
        <taxon>Hevea</taxon>
    </lineage>
</organism>
<comment type="caution">
    <text evidence="2">The sequence shown here is derived from an EMBL/GenBank/DDBJ whole genome shotgun (WGS) entry which is preliminary data.</text>
</comment>
<evidence type="ECO:0000256" key="1">
    <source>
        <dbReference type="SAM" id="MobiDB-lite"/>
    </source>
</evidence>
<name>A0A6A6LAF4_HEVBR</name>
<protein>
    <submittedName>
        <fullName evidence="2">Uncharacterized protein</fullName>
    </submittedName>
</protein>
<proteinExistence type="predicted"/>
<evidence type="ECO:0000313" key="3">
    <source>
        <dbReference type="Proteomes" id="UP000467840"/>
    </source>
</evidence>
<dbReference type="Proteomes" id="UP000467840">
    <property type="component" value="Chromosome 1"/>
</dbReference>
<gene>
    <name evidence="2" type="ORF">GH714_006882</name>
</gene>
<keyword evidence="3" id="KW-1185">Reference proteome</keyword>
<feature type="region of interest" description="Disordered" evidence="1">
    <location>
        <begin position="68"/>
        <end position="95"/>
    </location>
</feature>
<dbReference type="AlphaFoldDB" id="A0A6A6LAF4"/>
<accession>A0A6A6LAF4</accession>
<reference evidence="2 3" key="1">
    <citation type="journal article" date="2020" name="Mol. Plant">
        <title>The Chromosome-Based Rubber Tree Genome Provides New Insights into Spurge Genome Evolution and Rubber Biosynthesis.</title>
        <authorList>
            <person name="Liu J."/>
            <person name="Shi C."/>
            <person name="Shi C.C."/>
            <person name="Li W."/>
            <person name="Zhang Q.J."/>
            <person name="Zhang Y."/>
            <person name="Li K."/>
            <person name="Lu H.F."/>
            <person name="Shi C."/>
            <person name="Zhu S.T."/>
            <person name="Xiao Z.Y."/>
            <person name="Nan H."/>
            <person name="Yue Y."/>
            <person name="Zhu X.G."/>
            <person name="Wu Y."/>
            <person name="Hong X.N."/>
            <person name="Fan G.Y."/>
            <person name="Tong Y."/>
            <person name="Zhang D."/>
            <person name="Mao C.L."/>
            <person name="Liu Y.L."/>
            <person name="Hao S.J."/>
            <person name="Liu W.Q."/>
            <person name="Lv M.Q."/>
            <person name="Zhang H.B."/>
            <person name="Liu Y."/>
            <person name="Hu-Tang G.R."/>
            <person name="Wang J.P."/>
            <person name="Wang J.H."/>
            <person name="Sun Y.H."/>
            <person name="Ni S.B."/>
            <person name="Chen W.B."/>
            <person name="Zhang X.C."/>
            <person name="Jiao Y.N."/>
            <person name="Eichler E.E."/>
            <person name="Li G.H."/>
            <person name="Liu X."/>
            <person name="Gao L.Z."/>
        </authorList>
    </citation>
    <scope>NUCLEOTIDE SEQUENCE [LARGE SCALE GENOMIC DNA]</scope>
    <source>
        <strain evidence="3">cv. GT1</strain>
        <tissue evidence="2">Leaf</tissue>
    </source>
</reference>